<dbReference type="GO" id="GO:0000287">
    <property type="term" value="F:magnesium ion binding"/>
    <property type="evidence" value="ECO:0007669"/>
    <property type="project" value="UniProtKB-UniRule"/>
</dbReference>
<comment type="cofactor">
    <cofactor evidence="9">
        <name>Mg(2+)</name>
        <dbReference type="ChEBI" id="CHEBI:18420"/>
    </cofactor>
</comment>
<comment type="subcellular location">
    <subcellularLocation>
        <location evidence="9">Cytoplasm</location>
    </subcellularLocation>
</comment>
<comment type="catalytic activity">
    <reaction evidence="8">
        <text>(7R,8S)-8-amino-7-(carboxyamino)nonanoate + ATP = (4R,5S)-dethiobiotin + ADP + phosphate + H(+)</text>
        <dbReference type="Rhea" id="RHEA:63684"/>
        <dbReference type="ChEBI" id="CHEBI:15378"/>
        <dbReference type="ChEBI" id="CHEBI:30616"/>
        <dbReference type="ChEBI" id="CHEBI:43474"/>
        <dbReference type="ChEBI" id="CHEBI:149470"/>
        <dbReference type="ChEBI" id="CHEBI:149473"/>
        <dbReference type="ChEBI" id="CHEBI:456216"/>
    </reaction>
</comment>
<dbReference type="EC" id="6.3.3.3" evidence="9"/>
<evidence type="ECO:0000256" key="1">
    <source>
        <dbReference type="ARBA" id="ARBA00022490"/>
    </source>
</evidence>
<feature type="binding site" evidence="9">
    <location>
        <begin position="12"/>
        <end position="17"/>
    </location>
    <ligand>
        <name>ATP</name>
        <dbReference type="ChEBI" id="CHEBI:30616"/>
    </ligand>
</feature>
<evidence type="ECO:0000256" key="7">
    <source>
        <dbReference type="ARBA" id="ARBA00022842"/>
    </source>
</evidence>
<dbReference type="NCBIfam" id="TIGR00347">
    <property type="entry name" value="bioD"/>
    <property type="match status" value="1"/>
</dbReference>
<feature type="binding site" evidence="9">
    <location>
        <position position="36"/>
    </location>
    <ligand>
        <name>substrate</name>
    </ligand>
</feature>
<evidence type="ECO:0000313" key="10">
    <source>
        <dbReference type="EMBL" id="NEY89564.1"/>
    </source>
</evidence>
<keyword evidence="3 9" id="KW-0479">Metal-binding</keyword>
<dbReference type="SUPFAM" id="SSF52540">
    <property type="entry name" value="P-loop containing nucleoside triphosphate hydrolases"/>
    <property type="match status" value="1"/>
</dbReference>
<dbReference type="PANTHER" id="PTHR43210">
    <property type="entry name" value="DETHIOBIOTIN SYNTHETASE"/>
    <property type="match status" value="1"/>
</dbReference>
<comment type="catalytic activity">
    <reaction evidence="9">
        <text>(7R,8S)-7,8-diammoniononanoate + CO2 + ATP = (4R,5S)-dethiobiotin + ADP + phosphate + 3 H(+)</text>
        <dbReference type="Rhea" id="RHEA:15805"/>
        <dbReference type="ChEBI" id="CHEBI:15378"/>
        <dbReference type="ChEBI" id="CHEBI:16526"/>
        <dbReference type="ChEBI" id="CHEBI:30616"/>
        <dbReference type="ChEBI" id="CHEBI:43474"/>
        <dbReference type="ChEBI" id="CHEBI:149469"/>
        <dbReference type="ChEBI" id="CHEBI:149473"/>
        <dbReference type="ChEBI" id="CHEBI:456216"/>
        <dbReference type="EC" id="6.3.3.3"/>
    </reaction>
</comment>
<dbReference type="GO" id="GO:0005829">
    <property type="term" value="C:cytosol"/>
    <property type="evidence" value="ECO:0007669"/>
    <property type="project" value="TreeGrafter"/>
</dbReference>
<dbReference type="InterPro" id="IPR027417">
    <property type="entry name" value="P-loop_NTPase"/>
</dbReference>
<dbReference type="CDD" id="cd03109">
    <property type="entry name" value="DTBS"/>
    <property type="match status" value="1"/>
</dbReference>
<dbReference type="GO" id="GO:0005524">
    <property type="term" value="F:ATP binding"/>
    <property type="evidence" value="ECO:0007669"/>
    <property type="project" value="UniProtKB-UniRule"/>
</dbReference>
<evidence type="ECO:0000256" key="4">
    <source>
        <dbReference type="ARBA" id="ARBA00022741"/>
    </source>
</evidence>
<dbReference type="GO" id="GO:0009102">
    <property type="term" value="P:biotin biosynthetic process"/>
    <property type="evidence" value="ECO:0007669"/>
    <property type="project" value="UniProtKB-UniRule"/>
</dbReference>
<keyword evidence="4 9" id="KW-0547">Nucleotide-binding</keyword>
<feature type="binding site" evidence="9">
    <location>
        <position position="16"/>
    </location>
    <ligand>
        <name>Mg(2+)</name>
        <dbReference type="ChEBI" id="CHEBI:18420"/>
    </ligand>
</feature>
<dbReference type="Proteomes" id="UP000477782">
    <property type="component" value="Unassembled WGS sequence"/>
</dbReference>
<proteinExistence type="inferred from homology"/>
<dbReference type="InterPro" id="IPR004472">
    <property type="entry name" value="DTB_synth_BioD"/>
</dbReference>
<reference evidence="10 11" key="1">
    <citation type="submission" date="2020-02" db="EMBL/GenBank/DDBJ databases">
        <authorList>
            <person name="Chen W.-M."/>
        </authorList>
    </citation>
    <scope>NUCLEOTIDE SEQUENCE [LARGE SCALE GENOMIC DNA]</scope>
    <source>
        <strain evidence="10 11">KMS-5</strain>
    </source>
</reference>
<dbReference type="Pfam" id="PF13500">
    <property type="entry name" value="AAA_26"/>
    <property type="match status" value="1"/>
</dbReference>
<dbReference type="Gene3D" id="3.40.50.300">
    <property type="entry name" value="P-loop containing nucleotide triphosphate hydrolases"/>
    <property type="match status" value="1"/>
</dbReference>
<comment type="subunit">
    <text evidence="9">Homodimer.</text>
</comment>
<feature type="active site" evidence="9">
    <location>
        <position position="32"/>
    </location>
</feature>
<dbReference type="AlphaFoldDB" id="A0A6M0QRX5"/>
<evidence type="ECO:0000256" key="2">
    <source>
        <dbReference type="ARBA" id="ARBA00022598"/>
    </source>
</evidence>
<comment type="caution">
    <text evidence="9">Lacks conserved residue(s) required for the propagation of feature annotation.</text>
</comment>
<comment type="pathway">
    <text evidence="9">Cofactor biosynthesis; biotin biosynthesis; biotin from 7,8-diaminononanoate: step 1/2.</text>
</comment>
<keyword evidence="5 9" id="KW-0093">Biotin biosynthesis</keyword>
<dbReference type="EMBL" id="JAAIVJ010000002">
    <property type="protein sequence ID" value="NEY89564.1"/>
    <property type="molecule type" value="Genomic_DNA"/>
</dbReference>
<dbReference type="HAMAP" id="MF_00336">
    <property type="entry name" value="BioD"/>
    <property type="match status" value="1"/>
</dbReference>
<evidence type="ECO:0000256" key="6">
    <source>
        <dbReference type="ARBA" id="ARBA00022840"/>
    </source>
</evidence>
<feature type="binding site" evidence="9">
    <location>
        <begin position="179"/>
        <end position="181"/>
    </location>
    <ligand>
        <name>ATP</name>
        <dbReference type="ChEBI" id="CHEBI:30616"/>
    </ligand>
</feature>
<dbReference type="PANTHER" id="PTHR43210:SF2">
    <property type="entry name" value="ATP-DEPENDENT DETHIOBIOTIN SYNTHETASE BIOD 2"/>
    <property type="match status" value="1"/>
</dbReference>
<name>A0A6M0QRX5_9RHOB</name>
<sequence length="207" mass="21632">MTAFFVTGTDTGIGKTVFSAGLAGRLGAQYWKPIQSGLEDETDSATVTRLSGAPALPEALRLALPASPNISAAAEGRQIDASALVLPVERPLVVEGAGGVMVPLNDKALMLDLMVQWRLPVILCARTALGTINHSLLSLLALRARRVTVWGVAFIGPPEPQVEATIARIGEVRHLGRLPLLPDLDAATLRAAFDAAFPPEAFAGAPA</sequence>
<feature type="binding site" evidence="9">
    <location>
        <position position="43"/>
    </location>
    <ligand>
        <name>Mg(2+)</name>
        <dbReference type="ChEBI" id="CHEBI:18420"/>
    </ligand>
</feature>
<dbReference type="PIRSF" id="PIRSF006755">
    <property type="entry name" value="DTB_synth"/>
    <property type="match status" value="1"/>
</dbReference>
<dbReference type="RefSeq" id="WP_164623610.1">
    <property type="nucleotide sequence ID" value="NZ_JAAIVJ010000002.1"/>
</dbReference>
<evidence type="ECO:0000256" key="5">
    <source>
        <dbReference type="ARBA" id="ARBA00022756"/>
    </source>
</evidence>
<keyword evidence="7 9" id="KW-0460">Magnesium</keyword>
<keyword evidence="6 9" id="KW-0067">ATP-binding</keyword>
<keyword evidence="11" id="KW-1185">Reference proteome</keyword>
<evidence type="ECO:0000313" key="11">
    <source>
        <dbReference type="Proteomes" id="UP000477782"/>
    </source>
</evidence>
<evidence type="ECO:0000256" key="3">
    <source>
        <dbReference type="ARBA" id="ARBA00022723"/>
    </source>
</evidence>
<comment type="function">
    <text evidence="9">Catalyzes a mechanistically unusual reaction, the ATP-dependent insertion of CO2 between the N7 and N8 nitrogen atoms of 7,8-diaminopelargonic acid (DAPA, also called 7,8-diammoniononanoate) to form a ureido ring.</text>
</comment>
<feature type="binding site" evidence="9">
    <location>
        <position position="95"/>
    </location>
    <ligand>
        <name>Mg(2+)</name>
        <dbReference type="ChEBI" id="CHEBI:18420"/>
    </ligand>
</feature>
<feature type="binding site" evidence="9">
    <location>
        <begin position="95"/>
        <end position="98"/>
    </location>
    <ligand>
        <name>ATP</name>
        <dbReference type="ChEBI" id="CHEBI:30616"/>
    </ligand>
</feature>
<comment type="caution">
    <text evidence="10">The sequence shown here is derived from an EMBL/GenBank/DDBJ whole genome shotgun (WGS) entry which is preliminary data.</text>
</comment>
<comment type="similarity">
    <text evidence="9">Belongs to the dethiobiotin synthetase family.</text>
</comment>
<protein>
    <recommendedName>
        <fullName evidence="9">ATP-dependent dethiobiotin synthetase BioD</fullName>
        <ecNumber evidence="9">6.3.3.3</ecNumber>
    </recommendedName>
    <alternativeName>
        <fullName evidence="9">DTB synthetase</fullName>
        <shortName evidence="9">DTBS</shortName>
    </alternativeName>
    <alternativeName>
        <fullName evidence="9">Dethiobiotin synthase</fullName>
    </alternativeName>
</protein>
<organism evidence="10 11">
    <name type="scientific">Tabrizicola oligotrophica</name>
    <dbReference type="NCBI Taxonomy" id="2710650"/>
    <lineage>
        <taxon>Bacteria</taxon>
        <taxon>Pseudomonadati</taxon>
        <taxon>Pseudomonadota</taxon>
        <taxon>Alphaproteobacteria</taxon>
        <taxon>Rhodobacterales</taxon>
        <taxon>Paracoccaceae</taxon>
        <taxon>Tabrizicola</taxon>
    </lineage>
</organism>
<dbReference type="GO" id="GO:0004141">
    <property type="term" value="F:dethiobiotin synthase activity"/>
    <property type="evidence" value="ECO:0007669"/>
    <property type="project" value="UniProtKB-UniRule"/>
</dbReference>
<keyword evidence="2 9" id="KW-0436">Ligase</keyword>
<evidence type="ECO:0000256" key="8">
    <source>
        <dbReference type="ARBA" id="ARBA00047386"/>
    </source>
</evidence>
<accession>A0A6M0QRX5</accession>
<evidence type="ECO:0000256" key="9">
    <source>
        <dbReference type="HAMAP-Rule" id="MF_00336"/>
    </source>
</evidence>
<gene>
    <name evidence="9 10" type="primary">bioD</name>
    <name evidence="10" type="ORF">G4Z14_04575</name>
</gene>
<feature type="binding site" evidence="9">
    <location>
        <position position="43"/>
    </location>
    <ligand>
        <name>ATP</name>
        <dbReference type="ChEBI" id="CHEBI:30616"/>
    </ligand>
</feature>
<dbReference type="UniPathway" id="UPA00078">
    <property type="reaction ID" value="UER00161"/>
</dbReference>
<keyword evidence="1 9" id="KW-0963">Cytoplasm</keyword>